<proteinExistence type="predicted"/>
<evidence type="ECO:0000313" key="3">
    <source>
        <dbReference type="EMBL" id="KAK1305079.1"/>
    </source>
</evidence>
<accession>A0AAV9DWA2</accession>
<dbReference type="SUPFAM" id="SSF57997">
    <property type="entry name" value="Tropomyosin"/>
    <property type="match status" value="1"/>
</dbReference>
<evidence type="ECO:0000256" key="2">
    <source>
        <dbReference type="SAM" id="MobiDB-lite"/>
    </source>
</evidence>
<protein>
    <submittedName>
        <fullName evidence="3">Uncharacterized protein</fullName>
    </submittedName>
</protein>
<feature type="compositionally biased region" description="Basic and acidic residues" evidence="2">
    <location>
        <begin position="287"/>
        <end position="299"/>
    </location>
</feature>
<dbReference type="AlphaFoldDB" id="A0AAV9DWA2"/>
<reference evidence="3" key="2">
    <citation type="submission" date="2023-06" db="EMBL/GenBank/DDBJ databases">
        <authorList>
            <person name="Ma L."/>
            <person name="Liu K.-W."/>
            <person name="Li Z."/>
            <person name="Hsiao Y.-Y."/>
            <person name="Qi Y."/>
            <person name="Fu T."/>
            <person name="Tang G."/>
            <person name="Zhang D."/>
            <person name="Sun W.-H."/>
            <person name="Liu D.-K."/>
            <person name="Li Y."/>
            <person name="Chen G.-Z."/>
            <person name="Liu X.-D."/>
            <person name="Liao X.-Y."/>
            <person name="Jiang Y.-T."/>
            <person name="Yu X."/>
            <person name="Hao Y."/>
            <person name="Huang J."/>
            <person name="Zhao X.-W."/>
            <person name="Ke S."/>
            <person name="Chen Y.-Y."/>
            <person name="Wu W.-L."/>
            <person name="Hsu J.-L."/>
            <person name="Lin Y.-F."/>
            <person name="Huang M.-D."/>
            <person name="Li C.-Y."/>
            <person name="Huang L."/>
            <person name="Wang Z.-W."/>
            <person name="Zhao X."/>
            <person name="Zhong W.-Y."/>
            <person name="Peng D.-H."/>
            <person name="Ahmad S."/>
            <person name="Lan S."/>
            <person name="Zhang J.-S."/>
            <person name="Tsai W.-C."/>
            <person name="Van De Peer Y."/>
            <person name="Liu Z.-J."/>
        </authorList>
    </citation>
    <scope>NUCLEOTIDE SEQUENCE</scope>
    <source>
        <strain evidence="3">CP</strain>
        <tissue evidence="3">Leaves</tissue>
    </source>
</reference>
<sequence>MALPPETDEYIRESIEHSLGLNVSTKTLQLKLLASEESRRRLQNEVFQLHDRLREREERLERSKSEASMNAQALRKFIEEKEMMSSKYAELLDQCSKWEEECALFHRDRELLEAFGNEADERARCFEARAHEVEEDVKRLSEELAYYKHEMEVYSENESRVTEELRVLHERIGELEQLGSQGNGEGAICSQCARLKKDNDGLRARLPETVSIIALAAEIESLKKDKENLKFNLSRAEEEVTLLSKQSNMLDEENKKLQKQLYKERQRQGSGGKLSSVSAKGKRKASPRIDRTPVEREIDFNGSESSRRPLSPMQQNSPDSRMHKK</sequence>
<dbReference type="Proteomes" id="UP001180020">
    <property type="component" value="Unassembled WGS sequence"/>
</dbReference>
<keyword evidence="1" id="KW-0175">Coiled coil</keyword>
<evidence type="ECO:0000313" key="4">
    <source>
        <dbReference type="Proteomes" id="UP001180020"/>
    </source>
</evidence>
<feature type="coiled-coil region" evidence="1">
    <location>
        <begin position="212"/>
        <end position="260"/>
    </location>
</feature>
<comment type="caution">
    <text evidence="3">The sequence shown here is derived from an EMBL/GenBank/DDBJ whole genome shotgun (WGS) entry which is preliminary data.</text>
</comment>
<keyword evidence="4" id="KW-1185">Reference proteome</keyword>
<dbReference type="PANTHER" id="PTHR35689">
    <property type="entry name" value="EARLY ENDOSOME ANTIGEN"/>
    <property type="match status" value="1"/>
</dbReference>
<feature type="region of interest" description="Disordered" evidence="2">
    <location>
        <begin position="262"/>
        <end position="325"/>
    </location>
</feature>
<dbReference type="EMBL" id="JAUJYO010000011">
    <property type="protein sequence ID" value="KAK1305079.1"/>
    <property type="molecule type" value="Genomic_DNA"/>
</dbReference>
<evidence type="ECO:0000256" key="1">
    <source>
        <dbReference type="SAM" id="Coils"/>
    </source>
</evidence>
<feature type="coiled-coil region" evidence="1">
    <location>
        <begin position="39"/>
        <end position="157"/>
    </location>
</feature>
<gene>
    <name evidence="3" type="ORF">QJS10_CPB11g02243</name>
</gene>
<reference evidence="3" key="1">
    <citation type="journal article" date="2023" name="Nat. Commun.">
        <title>Diploid and tetraploid genomes of Acorus and the evolution of monocots.</title>
        <authorList>
            <person name="Ma L."/>
            <person name="Liu K.W."/>
            <person name="Li Z."/>
            <person name="Hsiao Y.Y."/>
            <person name="Qi Y."/>
            <person name="Fu T."/>
            <person name="Tang G.D."/>
            <person name="Zhang D."/>
            <person name="Sun W.H."/>
            <person name="Liu D.K."/>
            <person name="Li Y."/>
            <person name="Chen G.Z."/>
            <person name="Liu X.D."/>
            <person name="Liao X.Y."/>
            <person name="Jiang Y.T."/>
            <person name="Yu X."/>
            <person name="Hao Y."/>
            <person name="Huang J."/>
            <person name="Zhao X.W."/>
            <person name="Ke S."/>
            <person name="Chen Y.Y."/>
            <person name="Wu W.L."/>
            <person name="Hsu J.L."/>
            <person name="Lin Y.F."/>
            <person name="Huang M.D."/>
            <person name="Li C.Y."/>
            <person name="Huang L."/>
            <person name="Wang Z.W."/>
            <person name="Zhao X."/>
            <person name="Zhong W.Y."/>
            <person name="Peng D.H."/>
            <person name="Ahmad S."/>
            <person name="Lan S."/>
            <person name="Zhang J.S."/>
            <person name="Tsai W.C."/>
            <person name="Van de Peer Y."/>
            <person name="Liu Z.J."/>
        </authorList>
    </citation>
    <scope>NUCLEOTIDE SEQUENCE</scope>
    <source>
        <strain evidence="3">CP</strain>
    </source>
</reference>
<organism evidence="3 4">
    <name type="scientific">Acorus calamus</name>
    <name type="common">Sweet flag</name>
    <dbReference type="NCBI Taxonomy" id="4465"/>
    <lineage>
        <taxon>Eukaryota</taxon>
        <taxon>Viridiplantae</taxon>
        <taxon>Streptophyta</taxon>
        <taxon>Embryophyta</taxon>
        <taxon>Tracheophyta</taxon>
        <taxon>Spermatophyta</taxon>
        <taxon>Magnoliopsida</taxon>
        <taxon>Liliopsida</taxon>
        <taxon>Acoraceae</taxon>
        <taxon>Acorus</taxon>
    </lineage>
</organism>
<name>A0AAV9DWA2_ACOCL</name>
<dbReference type="PANTHER" id="PTHR35689:SF1">
    <property type="entry name" value="EARLY ENDOSOME ANTIGEN"/>
    <property type="match status" value="1"/>
</dbReference>